<accession>A0A5B7F6K5</accession>
<dbReference type="OrthoDB" id="6380531at2759"/>
<protein>
    <submittedName>
        <fullName evidence="2">Uncharacterized protein</fullName>
    </submittedName>
</protein>
<dbReference type="AlphaFoldDB" id="A0A5B7F6K5"/>
<evidence type="ECO:0000313" key="2">
    <source>
        <dbReference type="EMBL" id="MPC40224.1"/>
    </source>
</evidence>
<keyword evidence="3" id="KW-1185">Reference proteome</keyword>
<name>A0A5B7F6K5_PORTR</name>
<reference evidence="2 3" key="1">
    <citation type="submission" date="2019-05" db="EMBL/GenBank/DDBJ databases">
        <title>Another draft genome of Portunus trituberculatus and its Hox gene families provides insights of decapod evolution.</title>
        <authorList>
            <person name="Jeong J.-H."/>
            <person name="Song I."/>
            <person name="Kim S."/>
            <person name="Choi T."/>
            <person name="Kim D."/>
            <person name="Ryu S."/>
            <person name="Kim W."/>
        </authorList>
    </citation>
    <scope>NUCLEOTIDE SEQUENCE [LARGE SCALE GENOMIC DNA]</scope>
    <source>
        <tissue evidence="2">Muscle</tissue>
    </source>
</reference>
<feature type="compositionally biased region" description="Polar residues" evidence="1">
    <location>
        <begin position="1"/>
        <end position="22"/>
    </location>
</feature>
<evidence type="ECO:0000313" key="3">
    <source>
        <dbReference type="Proteomes" id="UP000324222"/>
    </source>
</evidence>
<feature type="region of interest" description="Disordered" evidence="1">
    <location>
        <begin position="236"/>
        <end position="259"/>
    </location>
</feature>
<evidence type="ECO:0000256" key="1">
    <source>
        <dbReference type="SAM" id="MobiDB-lite"/>
    </source>
</evidence>
<sequence length="348" mass="38269">MRSQFLQSGTKSFPSHHSQAQHPSRPHPLLSISPPRDAATRRVRPTCSLLHRSGGRGHGRHQVQDQEDIWVDIEKLSPPRTTYHLYRLSADGTTSALPITVIPSSTIPLHSTNPTSQGAHGLLVDNEDFSFQNNSSVTTGRQLHSLVVSKAQQDHLSTSRFIEHQTTSFQTSQQLGDSSLVRQPSSRFHRKPLVFTTPHEQKTGSPAETTENVTGLEDDDVEVISNGEVDLIEISSDSSPEVNSKASKVRSTCDGESDSSRVSAAASQANLCKASFSANTNSSKLFTSKDEELPDLTSAHSPIKLLSKDDSKVEDNLSDVSTTMFEDIHFDEWLTLLVPKIRQKEISL</sequence>
<organism evidence="2 3">
    <name type="scientific">Portunus trituberculatus</name>
    <name type="common">Swimming crab</name>
    <name type="synonym">Neptunus trituberculatus</name>
    <dbReference type="NCBI Taxonomy" id="210409"/>
    <lineage>
        <taxon>Eukaryota</taxon>
        <taxon>Metazoa</taxon>
        <taxon>Ecdysozoa</taxon>
        <taxon>Arthropoda</taxon>
        <taxon>Crustacea</taxon>
        <taxon>Multicrustacea</taxon>
        <taxon>Malacostraca</taxon>
        <taxon>Eumalacostraca</taxon>
        <taxon>Eucarida</taxon>
        <taxon>Decapoda</taxon>
        <taxon>Pleocyemata</taxon>
        <taxon>Brachyura</taxon>
        <taxon>Eubrachyura</taxon>
        <taxon>Portunoidea</taxon>
        <taxon>Portunidae</taxon>
        <taxon>Portuninae</taxon>
        <taxon>Portunus</taxon>
    </lineage>
</organism>
<feature type="region of interest" description="Disordered" evidence="1">
    <location>
        <begin position="1"/>
        <end position="42"/>
    </location>
</feature>
<dbReference type="EMBL" id="VSRR010004620">
    <property type="protein sequence ID" value="MPC40224.1"/>
    <property type="molecule type" value="Genomic_DNA"/>
</dbReference>
<proteinExistence type="predicted"/>
<dbReference type="Proteomes" id="UP000324222">
    <property type="component" value="Unassembled WGS sequence"/>
</dbReference>
<gene>
    <name evidence="2" type="ORF">E2C01_033780</name>
</gene>
<feature type="compositionally biased region" description="Polar residues" evidence="1">
    <location>
        <begin position="236"/>
        <end position="250"/>
    </location>
</feature>
<comment type="caution">
    <text evidence="2">The sequence shown here is derived from an EMBL/GenBank/DDBJ whole genome shotgun (WGS) entry which is preliminary data.</text>
</comment>